<dbReference type="EMBL" id="FTNF01000027">
    <property type="protein sequence ID" value="SIR91612.1"/>
    <property type="molecule type" value="Genomic_DNA"/>
</dbReference>
<evidence type="ECO:0000313" key="2">
    <source>
        <dbReference type="EMBL" id="SIR91612.1"/>
    </source>
</evidence>
<name>A0A1N7EU65_9ACTN</name>
<dbReference type="Proteomes" id="UP000186004">
    <property type="component" value="Unassembled WGS sequence"/>
</dbReference>
<dbReference type="SUPFAM" id="SSF54909">
    <property type="entry name" value="Dimeric alpha+beta barrel"/>
    <property type="match status" value="1"/>
</dbReference>
<keyword evidence="2" id="KW-0503">Monooxygenase</keyword>
<reference evidence="2 3" key="1">
    <citation type="submission" date="2017-01" db="EMBL/GenBank/DDBJ databases">
        <authorList>
            <person name="Mah S.A."/>
            <person name="Swanson W.J."/>
            <person name="Moy G.W."/>
            <person name="Vacquier V.D."/>
        </authorList>
    </citation>
    <scope>NUCLEOTIDE SEQUENCE [LARGE SCALE GENOMIC DNA]</scope>
    <source>
        <strain evidence="2 3">DSM 45758</strain>
    </source>
</reference>
<organism evidence="2 3">
    <name type="scientific">Micromonospora avicenniae</name>
    <dbReference type="NCBI Taxonomy" id="1198245"/>
    <lineage>
        <taxon>Bacteria</taxon>
        <taxon>Bacillati</taxon>
        <taxon>Actinomycetota</taxon>
        <taxon>Actinomycetes</taxon>
        <taxon>Micromonosporales</taxon>
        <taxon>Micromonosporaceae</taxon>
        <taxon>Micromonospora</taxon>
    </lineage>
</organism>
<proteinExistence type="predicted"/>
<keyword evidence="3" id="KW-1185">Reference proteome</keyword>
<dbReference type="PANTHER" id="PTHR37811">
    <property type="entry name" value="BLL5343 PROTEIN"/>
    <property type="match status" value="1"/>
</dbReference>
<protein>
    <submittedName>
        <fullName evidence="2">Heme-degrading monooxygenase HmoA</fullName>
    </submittedName>
</protein>
<accession>A0A1N7EU65</accession>
<dbReference type="InterPro" id="IPR011008">
    <property type="entry name" value="Dimeric_a/b-barrel"/>
</dbReference>
<dbReference type="STRING" id="1198245.SAMN05444858_12737"/>
<dbReference type="Gene3D" id="3.30.70.100">
    <property type="match status" value="1"/>
</dbReference>
<dbReference type="InterPro" id="IPR052936">
    <property type="entry name" value="Jasmonate_Hydroxylase-like"/>
</dbReference>
<sequence>MLAPMSSHPFAETPEPPYVAVIFTSVRTPGDNGYAVMSASMDALAREQPGFLGIESAREGVGITVSYWADQAAARGWKQVAAHLVAQRRGRDVWYADYRVRVATVEREYGHDSSSLDGEH</sequence>
<dbReference type="InterPro" id="IPR007138">
    <property type="entry name" value="ABM_dom"/>
</dbReference>
<dbReference type="Pfam" id="PF03992">
    <property type="entry name" value="ABM"/>
    <property type="match status" value="1"/>
</dbReference>
<dbReference type="PANTHER" id="PTHR37811:SF2">
    <property type="entry name" value="ABM DOMAIN-CONTAINING PROTEIN"/>
    <property type="match status" value="1"/>
</dbReference>
<feature type="domain" description="ABM" evidence="1">
    <location>
        <begin position="41"/>
        <end position="88"/>
    </location>
</feature>
<evidence type="ECO:0000313" key="3">
    <source>
        <dbReference type="Proteomes" id="UP000186004"/>
    </source>
</evidence>
<dbReference type="GO" id="GO:0004497">
    <property type="term" value="F:monooxygenase activity"/>
    <property type="evidence" value="ECO:0007669"/>
    <property type="project" value="UniProtKB-KW"/>
</dbReference>
<gene>
    <name evidence="2" type="ORF">SAMN05444858_12737</name>
</gene>
<evidence type="ECO:0000259" key="1">
    <source>
        <dbReference type="Pfam" id="PF03992"/>
    </source>
</evidence>
<keyword evidence="2" id="KW-0560">Oxidoreductase</keyword>
<dbReference type="AlphaFoldDB" id="A0A1N7EU65"/>